<dbReference type="InterPro" id="IPR012999">
    <property type="entry name" value="Pyr_OxRdtase_I_AS"/>
</dbReference>
<evidence type="ECO:0000256" key="9">
    <source>
        <dbReference type="PIRSR" id="PIRSR000350-4"/>
    </source>
</evidence>
<feature type="binding site" evidence="8">
    <location>
        <position position="264"/>
    </location>
    <ligand>
        <name>NAD(+)</name>
        <dbReference type="ChEBI" id="CHEBI:57540"/>
    </ligand>
</feature>
<dbReference type="PRINTS" id="PR00368">
    <property type="entry name" value="FADPNR"/>
</dbReference>
<dbReference type="Gene3D" id="3.50.50.60">
    <property type="entry name" value="FAD/NAD(P)-binding domain"/>
    <property type="match status" value="2"/>
</dbReference>
<dbReference type="PANTHER" id="PTHR43014">
    <property type="entry name" value="MERCURIC REDUCTASE"/>
    <property type="match status" value="1"/>
</dbReference>
<dbReference type="GO" id="GO:0003955">
    <property type="term" value="F:NAD(P)H dehydrogenase (quinone) activity"/>
    <property type="evidence" value="ECO:0007669"/>
    <property type="project" value="TreeGrafter"/>
</dbReference>
<evidence type="ECO:0000256" key="5">
    <source>
        <dbReference type="ARBA" id="ARBA00023002"/>
    </source>
</evidence>
<evidence type="ECO:0000313" key="13">
    <source>
        <dbReference type="EMBL" id="CCG05570.1"/>
    </source>
</evidence>
<evidence type="ECO:0000256" key="2">
    <source>
        <dbReference type="ARBA" id="ARBA00022630"/>
    </source>
</evidence>
<evidence type="ECO:0000259" key="12">
    <source>
        <dbReference type="Pfam" id="PF07992"/>
    </source>
</evidence>
<dbReference type="HOGENOM" id="CLU_016755_1_0_11"/>
<evidence type="ECO:0000259" key="11">
    <source>
        <dbReference type="Pfam" id="PF02852"/>
    </source>
</evidence>
<keyword evidence="2 10" id="KW-0285">Flavoprotein</keyword>
<dbReference type="OrthoDB" id="9800167at2"/>
<dbReference type="SUPFAM" id="SSF55424">
    <property type="entry name" value="FAD/NAD-linked reductases, dimerisation (C-terminal) domain"/>
    <property type="match status" value="1"/>
</dbReference>
<dbReference type="InterPro" id="IPR001100">
    <property type="entry name" value="Pyr_nuc-diS_OxRdtase"/>
</dbReference>
<evidence type="ECO:0000256" key="10">
    <source>
        <dbReference type="RuleBase" id="RU003691"/>
    </source>
</evidence>
<evidence type="ECO:0000256" key="4">
    <source>
        <dbReference type="ARBA" id="ARBA00022857"/>
    </source>
</evidence>
<feature type="domain" description="Pyridine nucleotide-disulphide oxidoreductase dimerisation" evidence="11">
    <location>
        <begin position="339"/>
        <end position="443"/>
    </location>
</feature>
<dbReference type="Pfam" id="PF02852">
    <property type="entry name" value="Pyr_redox_dim"/>
    <property type="match status" value="1"/>
</dbReference>
<reference evidence="13 14" key="1">
    <citation type="journal article" date="2012" name="J. Bacteriol.">
        <title>Genome Sequence of Blastococcus saxobsidens DD2, a Stone-Inhabiting Bacterium.</title>
        <authorList>
            <person name="Chouaia B."/>
            <person name="Crotti E."/>
            <person name="Brusetti L."/>
            <person name="Daffonchio D."/>
            <person name="Essoussi I."/>
            <person name="Nouioui I."/>
            <person name="Sbissi I."/>
            <person name="Ghodhbane-Gtari F."/>
            <person name="Gtari M."/>
            <person name="Vacherie B."/>
            <person name="Barbe V."/>
            <person name="Medigue C."/>
            <person name="Gury J."/>
            <person name="Pujic P."/>
            <person name="Normand P."/>
        </authorList>
    </citation>
    <scope>NUCLEOTIDE SEQUENCE [LARGE SCALE GENOMIC DNA]</scope>
    <source>
        <strain evidence="13 14">DD2</strain>
    </source>
</reference>
<keyword evidence="4" id="KW-0521">NADP</keyword>
<keyword evidence="3 8" id="KW-0274">FAD</keyword>
<dbReference type="GO" id="GO:0050660">
    <property type="term" value="F:flavin adenine dinucleotide binding"/>
    <property type="evidence" value="ECO:0007669"/>
    <property type="project" value="TreeGrafter"/>
</dbReference>
<dbReference type="Proteomes" id="UP000007517">
    <property type="component" value="Chromosome"/>
</dbReference>
<keyword evidence="8" id="KW-0547">Nucleotide-binding</keyword>
<dbReference type="Gene3D" id="3.30.390.30">
    <property type="match status" value="1"/>
</dbReference>
<feature type="binding site" evidence="8">
    <location>
        <begin position="181"/>
        <end position="188"/>
    </location>
    <ligand>
        <name>NAD(+)</name>
        <dbReference type="ChEBI" id="CHEBI:57540"/>
    </ligand>
</feature>
<dbReference type="SUPFAM" id="SSF51905">
    <property type="entry name" value="FAD/NAD(P)-binding domain"/>
    <property type="match status" value="1"/>
</dbReference>
<reference evidence="14" key="2">
    <citation type="submission" date="2012-02" db="EMBL/GenBank/DDBJ databases">
        <title>Complete genome sequence of Blastococcus saxobsidens strain DD2.</title>
        <authorList>
            <person name="Genoscope."/>
        </authorList>
    </citation>
    <scope>NUCLEOTIDE SEQUENCE [LARGE SCALE GENOMIC DNA]</scope>
    <source>
        <strain evidence="14">DD2</strain>
    </source>
</reference>
<keyword evidence="14" id="KW-1185">Reference proteome</keyword>
<dbReference type="GO" id="GO:0016668">
    <property type="term" value="F:oxidoreductase activity, acting on a sulfur group of donors, NAD(P) as acceptor"/>
    <property type="evidence" value="ECO:0007669"/>
    <property type="project" value="InterPro"/>
</dbReference>
<name>H6RT70_BLASD</name>
<dbReference type="PIRSF" id="PIRSF000350">
    <property type="entry name" value="Mercury_reductase_MerA"/>
    <property type="match status" value="1"/>
</dbReference>
<evidence type="ECO:0000256" key="7">
    <source>
        <dbReference type="ARBA" id="ARBA00023284"/>
    </source>
</evidence>
<dbReference type="InterPro" id="IPR016156">
    <property type="entry name" value="FAD/NAD-linked_Rdtase_dimer_sf"/>
</dbReference>
<dbReference type="Pfam" id="PF07992">
    <property type="entry name" value="Pyr_redox_2"/>
    <property type="match status" value="1"/>
</dbReference>
<dbReference type="InterPro" id="IPR023753">
    <property type="entry name" value="FAD/NAD-binding_dom"/>
</dbReference>
<keyword evidence="7 10" id="KW-0676">Redox-active center</keyword>
<evidence type="ECO:0000256" key="8">
    <source>
        <dbReference type="PIRSR" id="PIRSR000350-3"/>
    </source>
</evidence>
<dbReference type="AlphaFoldDB" id="H6RT70"/>
<dbReference type="RefSeq" id="WP_014378436.1">
    <property type="nucleotide sequence ID" value="NC_016943.1"/>
</dbReference>
<dbReference type="InterPro" id="IPR004099">
    <property type="entry name" value="Pyr_nucl-diS_OxRdtase_dimer"/>
</dbReference>
<dbReference type="STRING" id="1146883.BLASA_4779"/>
<dbReference type="PRINTS" id="PR00411">
    <property type="entry name" value="PNDRDTASEI"/>
</dbReference>
<feature type="binding site" evidence="8">
    <location>
        <position position="56"/>
    </location>
    <ligand>
        <name>FAD</name>
        <dbReference type="ChEBI" id="CHEBI:57692"/>
    </ligand>
</feature>
<organism evidence="13 14">
    <name type="scientific">Blastococcus saxobsidens (strain DD2)</name>
    <dbReference type="NCBI Taxonomy" id="1146883"/>
    <lineage>
        <taxon>Bacteria</taxon>
        <taxon>Bacillati</taxon>
        <taxon>Actinomycetota</taxon>
        <taxon>Actinomycetes</taxon>
        <taxon>Geodermatophilales</taxon>
        <taxon>Geodermatophilaceae</taxon>
        <taxon>Blastococcus</taxon>
    </lineage>
</organism>
<evidence type="ECO:0000313" key="14">
    <source>
        <dbReference type="Proteomes" id="UP000007517"/>
    </source>
</evidence>
<dbReference type="InterPro" id="IPR036188">
    <property type="entry name" value="FAD/NAD-bd_sf"/>
</dbReference>
<feature type="domain" description="FAD/NAD(P)-binding" evidence="12">
    <location>
        <begin position="11"/>
        <end position="318"/>
    </location>
</feature>
<keyword evidence="6" id="KW-1015">Disulfide bond</keyword>
<proteinExistence type="inferred from homology"/>
<dbReference type="PROSITE" id="PS00076">
    <property type="entry name" value="PYRIDINE_REDOX_1"/>
    <property type="match status" value="1"/>
</dbReference>
<comment type="cofactor">
    <cofactor evidence="8">
        <name>FAD</name>
        <dbReference type="ChEBI" id="CHEBI:57692"/>
    </cofactor>
    <text evidence="8">Binds 1 FAD per subunit.</text>
</comment>
<dbReference type="KEGG" id="bsd:BLASA_4779"/>
<keyword evidence="8" id="KW-0520">NAD</keyword>
<keyword evidence="5 10" id="KW-0560">Oxidoreductase</keyword>
<comment type="similarity">
    <text evidence="1 10">Belongs to the class-I pyridine nucleotide-disulfide oxidoreductase family.</text>
</comment>
<protein>
    <submittedName>
        <fullName evidence="13">FAD-dependent pyridine nucleotide-disulphide oxidoreductase</fullName>
    </submittedName>
</protein>
<feature type="disulfide bond" description="Redox-active" evidence="9">
    <location>
        <begin position="47"/>
        <end position="52"/>
    </location>
</feature>
<evidence type="ECO:0000256" key="6">
    <source>
        <dbReference type="ARBA" id="ARBA00023157"/>
    </source>
</evidence>
<dbReference type="eggNOG" id="COG1249">
    <property type="taxonomic scope" value="Bacteria"/>
</dbReference>
<evidence type="ECO:0000256" key="3">
    <source>
        <dbReference type="ARBA" id="ARBA00022827"/>
    </source>
</evidence>
<dbReference type="PANTHER" id="PTHR43014:SF2">
    <property type="entry name" value="MERCURIC REDUCTASE"/>
    <property type="match status" value="1"/>
</dbReference>
<sequence length="479" mass="49133">MPKPPTSETVDLLVVGGGTAGLVGAHTAATLGARTMLVEQDRTGGDCLWTGCVPSKAVLAAATAAADARAAGRLGVDTGKVTVDFARVRAHVAEAIATIQPQDSPEALTAAGVRVVLGRAALTGPDTALVDGRPVRFRAALLATGAAPLVPPIEGIDTVDALTSETLWDLEELPRRLVVLGGGPIGCELGQAFARLGSEVTVVDGLDRVLGPEDADAAALVAAALRRDGVQLRLGAEGTRVEPGLLHLDGGSSVPFDRLLVAVGRRPRTSDLGLAAAGVELDEHGAVAVDGSLRTSNPRVWAAGDVTGTPFFTHLSGMHGSIAAGNAVLGLRRTVDPVVPRVTYTSPEVASVGVSPAEARERGLTVRRVEHATVDRAVAEGGTDGFTSLVVDGRRLVGGVVVGPRAGETLGELTLAIRKGLTTSDLAGTTHAYPTYNDALVDAAVEDLRARLADPLISGALRAAVWVRGRLRGTQRSER</sequence>
<evidence type="ECO:0000256" key="1">
    <source>
        <dbReference type="ARBA" id="ARBA00007532"/>
    </source>
</evidence>
<dbReference type="EMBL" id="FO117623">
    <property type="protein sequence ID" value="CCG05570.1"/>
    <property type="molecule type" value="Genomic_DNA"/>
</dbReference>
<feature type="binding site" evidence="8">
    <location>
        <position position="305"/>
    </location>
    <ligand>
        <name>NAD(+)</name>
        <dbReference type="ChEBI" id="CHEBI:57540"/>
    </ligand>
</feature>
<accession>H6RT70</accession>
<gene>
    <name evidence="13" type="ordered locus">BLASA_4779</name>
</gene>